<evidence type="ECO:0000256" key="1">
    <source>
        <dbReference type="SAM" id="Phobius"/>
    </source>
</evidence>
<keyword evidence="1" id="KW-0812">Transmembrane</keyword>
<gene>
    <name evidence="2" type="ORF">EV378_2319</name>
</gene>
<sequence length="65" mass="6874">MNGQFPTGQNGWAVYVKRVLTLVGVALVLFLIITNPGGASSSVQNIGNILYDAAQSVSTFFTNLV</sequence>
<evidence type="ECO:0000313" key="3">
    <source>
        <dbReference type="Proteomes" id="UP000295560"/>
    </source>
</evidence>
<keyword evidence="1" id="KW-0472">Membrane</keyword>
<comment type="caution">
    <text evidence="2">The sequence shown here is derived from an EMBL/GenBank/DDBJ whole genome shotgun (WGS) entry which is preliminary data.</text>
</comment>
<organism evidence="2 3">
    <name type="scientific">Pseudonocardia endophytica</name>
    <dbReference type="NCBI Taxonomy" id="401976"/>
    <lineage>
        <taxon>Bacteria</taxon>
        <taxon>Bacillati</taxon>
        <taxon>Actinomycetota</taxon>
        <taxon>Actinomycetes</taxon>
        <taxon>Pseudonocardiales</taxon>
        <taxon>Pseudonocardiaceae</taxon>
        <taxon>Pseudonocardia</taxon>
    </lineage>
</organism>
<name>A0A4R1I8J4_PSEEN</name>
<dbReference type="AlphaFoldDB" id="A0A4R1I8J4"/>
<proteinExistence type="predicted"/>
<feature type="transmembrane region" description="Helical" evidence="1">
    <location>
        <begin position="12"/>
        <end position="33"/>
    </location>
</feature>
<keyword evidence="3" id="KW-1185">Reference proteome</keyword>
<protein>
    <submittedName>
        <fullName evidence="2">Uncharacterized protein</fullName>
    </submittedName>
</protein>
<dbReference type="Proteomes" id="UP000295560">
    <property type="component" value="Unassembled WGS sequence"/>
</dbReference>
<accession>A0A4R1I8J4</accession>
<keyword evidence="1" id="KW-1133">Transmembrane helix</keyword>
<reference evidence="2 3" key="1">
    <citation type="submission" date="2019-03" db="EMBL/GenBank/DDBJ databases">
        <title>Sequencing the genomes of 1000 actinobacteria strains.</title>
        <authorList>
            <person name="Klenk H.-P."/>
        </authorList>
    </citation>
    <scope>NUCLEOTIDE SEQUENCE [LARGE SCALE GENOMIC DNA]</scope>
    <source>
        <strain evidence="2 3">DSM 44969</strain>
    </source>
</reference>
<dbReference type="EMBL" id="SMFZ01000001">
    <property type="protein sequence ID" value="TCK26482.1"/>
    <property type="molecule type" value="Genomic_DNA"/>
</dbReference>
<evidence type="ECO:0000313" key="2">
    <source>
        <dbReference type="EMBL" id="TCK26482.1"/>
    </source>
</evidence>